<feature type="non-terminal residue" evidence="1">
    <location>
        <position position="1"/>
    </location>
</feature>
<reference evidence="1 2" key="1">
    <citation type="submission" date="2022-05" db="EMBL/GenBank/DDBJ databases">
        <authorList>
            <consortium name="Genoscope - CEA"/>
            <person name="William W."/>
        </authorList>
    </citation>
    <scope>NUCLEOTIDE SEQUENCE [LARGE SCALE GENOMIC DNA]</scope>
</reference>
<accession>A0ABN8PKY4</accession>
<evidence type="ECO:0000313" key="1">
    <source>
        <dbReference type="EMBL" id="CAH3143858.1"/>
    </source>
</evidence>
<keyword evidence="2" id="KW-1185">Reference proteome</keyword>
<organism evidence="1 2">
    <name type="scientific">Porites lobata</name>
    <dbReference type="NCBI Taxonomy" id="104759"/>
    <lineage>
        <taxon>Eukaryota</taxon>
        <taxon>Metazoa</taxon>
        <taxon>Cnidaria</taxon>
        <taxon>Anthozoa</taxon>
        <taxon>Hexacorallia</taxon>
        <taxon>Scleractinia</taxon>
        <taxon>Fungiina</taxon>
        <taxon>Poritidae</taxon>
        <taxon>Porites</taxon>
    </lineage>
</organism>
<protein>
    <submittedName>
        <fullName evidence="1">Uncharacterized protein</fullName>
    </submittedName>
</protein>
<gene>
    <name evidence="1" type="ORF">PLOB_00043677</name>
</gene>
<name>A0ABN8PKY4_9CNID</name>
<evidence type="ECO:0000313" key="2">
    <source>
        <dbReference type="Proteomes" id="UP001159405"/>
    </source>
</evidence>
<sequence length="157" mass="18209">KVRKWLFSFIGFASPKDEAVESRRKYDFADEVLAWRIKLRKERYVVADELSLLVKHLIDGDKRQAVGIQPEQRSVAEYIGNATKGEILRRADEKLQLLSDVEVKSDLMKKLADFKRQIARIKKDTLLALYEEIVEELNSADVLEMVRQSVEIEEDGE</sequence>
<proteinExistence type="predicted"/>
<dbReference type="EMBL" id="CALNXK010000072">
    <property type="protein sequence ID" value="CAH3143858.1"/>
    <property type="molecule type" value="Genomic_DNA"/>
</dbReference>
<dbReference type="Proteomes" id="UP001159405">
    <property type="component" value="Unassembled WGS sequence"/>
</dbReference>
<comment type="caution">
    <text evidence="1">The sequence shown here is derived from an EMBL/GenBank/DDBJ whole genome shotgun (WGS) entry which is preliminary data.</text>
</comment>